<evidence type="ECO:0008006" key="4">
    <source>
        <dbReference type="Google" id="ProtNLM"/>
    </source>
</evidence>
<accession>A0A1S2VLQ6</accession>
<dbReference type="GO" id="GO:0006313">
    <property type="term" value="P:DNA transposition"/>
    <property type="evidence" value="ECO:0007669"/>
    <property type="project" value="InterPro"/>
</dbReference>
<dbReference type="InterPro" id="IPR052715">
    <property type="entry name" value="RAYT_transposase"/>
</dbReference>
<organism evidence="2 3">
    <name type="scientific">Arsenicibacter rosenii</name>
    <dbReference type="NCBI Taxonomy" id="1750698"/>
    <lineage>
        <taxon>Bacteria</taxon>
        <taxon>Pseudomonadati</taxon>
        <taxon>Bacteroidota</taxon>
        <taxon>Cytophagia</taxon>
        <taxon>Cytophagales</taxon>
        <taxon>Spirosomataceae</taxon>
        <taxon>Arsenicibacter</taxon>
    </lineage>
</organism>
<evidence type="ECO:0000313" key="3">
    <source>
        <dbReference type="Proteomes" id="UP000181790"/>
    </source>
</evidence>
<protein>
    <recommendedName>
        <fullName evidence="4">Transposase IS200-like domain-containing protein</fullName>
    </recommendedName>
</protein>
<dbReference type="GO" id="GO:0004803">
    <property type="term" value="F:transposase activity"/>
    <property type="evidence" value="ECO:0007669"/>
    <property type="project" value="InterPro"/>
</dbReference>
<dbReference type="InterPro" id="IPR036515">
    <property type="entry name" value="Transposase_17_sf"/>
</dbReference>
<keyword evidence="3" id="KW-1185">Reference proteome</keyword>
<comment type="caution">
    <text evidence="2">The sequence shown here is derived from an EMBL/GenBank/DDBJ whole genome shotgun (WGS) entry which is preliminary data.</text>
</comment>
<feature type="region of interest" description="Disordered" evidence="1">
    <location>
        <begin position="48"/>
        <end position="74"/>
    </location>
</feature>
<dbReference type="SUPFAM" id="SSF143422">
    <property type="entry name" value="Transposase IS200-like"/>
    <property type="match status" value="1"/>
</dbReference>
<dbReference type="AlphaFoldDB" id="A0A1S2VLQ6"/>
<gene>
    <name evidence="2" type="ORF">BLX24_07440</name>
</gene>
<reference evidence="2 3" key="1">
    <citation type="submission" date="2016-10" db="EMBL/GenBank/DDBJ databases">
        <title>Arsenicibacter rosenii gen. nov., sp. nov., an efficient arsenic-methylating bacterium isolated from an arsenic-contaminated paddy soil.</title>
        <authorList>
            <person name="Huang K."/>
        </authorList>
    </citation>
    <scope>NUCLEOTIDE SEQUENCE [LARGE SCALE GENOMIC DNA]</scope>
    <source>
        <strain evidence="2 3">SM-1</strain>
    </source>
</reference>
<dbReference type="PANTHER" id="PTHR36966">
    <property type="entry name" value="REP-ASSOCIATED TYROSINE TRANSPOSASE"/>
    <property type="match status" value="1"/>
</dbReference>
<sequence length="226" mass="25647">MTLSPAGEMVMTWWQKLPEKFPDIELGAYVVMPNHFHGIIINVGVTPRGRPQDDAKDNGSCHHEKNNVGATPRGRLTDEVQCHNMMHIDLGDDAGLDPARDLGDHVGLDLARDLGDHVGLDPARDLGDDAGLDPARDLGDHAGLEPARDLGDHVGSPLRDIVGWFKTMTTNEYIRNVKHNGWPRFDKRLWQRNYYEHIIRTDRAFNNITTYIIENPQRWRSDRLFS</sequence>
<evidence type="ECO:0000256" key="1">
    <source>
        <dbReference type="SAM" id="MobiDB-lite"/>
    </source>
</evidence>
<proteinExistence type="predicted"/>
<feature type="region of interest" description="Disordered" evidence="1">
    <location>
        <begin position="125"/>
        <end position="150"/>
    </location>
</feature>
<feature type="compositionally biased region" description="Basic and acidic residues" evidence="1">
    <location>
        <begin position="134"/>
        <end position="150"/>
    </location>
</feature>
<dbReference type="PANTHER" id="PTHR36966:SF1">
    <property type="entry name" value="REP-ASSOCIATED TYROSINE TRANSPOSASE"/>
    <property type="match status" value="1"/>
</dbReference>
<dbReference type="EMBL" id="MORL01000003">
    <property type="protein sequence ID" value="OIN59692.1"/>
    <property type="molecule type" value="Genomic_DNA"/>
</dbReference>
<dbReference type="Gene3D" id="3.30.70.1290">
    <property type="entry name" value="Transposase IS200-like"/>
    <property type="match status" value="1"/>
</dbReference>
<name>A0A1S2VLQ6_9BACT</name>
<feature type="compositionally biased region" description="Basic and acidic residues" evidence="1">
    <location>
        <begin position="50"/>
        <end position="66"/>
    </location>
</feature>
<dbReference type="Proteomes" id="UP000181790">
    <property type="component" value="Unassembled WGS sequence"/>
</dbReference>
<evidence type="ECO:0000313" key="2">
    <source>
        <dbReference type="EMBL" id="OIN59692.1"/>
    </source>
</evidence>
<dbReference type="GO" id="GO:0043565">
    <property type="term" value="F:sequence-specific DNA binding"/>
    <property type="evidence" value="ECO:0007669"/>
    <property type="project" value="TreeGrafter"/>
</dbReference>